<dbReference type="EMBL" id="MWBQ01000199">
    <property type="protein sequence ID" value="OQA54728.1"/>
    <property type="molecule type" value="Genomic_DNA"/>
</dbReference>
<dbReference type="GO" id="GO:0005829">
    <property type="term" value="C:cytosol"/>
    <property type="evidence" value="ECO:0007669"/>
    <property type="project" value="TreeGrafter"/>
</dbReference>
<evidence type="ECO:0000259" key="4">
    <source>
        <dbReference type="Pfam" id="PF08125"/>
    </source>
</evidence>
<dbReference type="InterPro" id="IPR013118">
    <property type="entry name" value="Mannitol_DH_C"/>
</dbReference>
<dbReference type="InterPro" id="IPR013328">
    <property type="entry name" value="6PGD_dom2"/>
</dbReference>
<proteinExistence type="predicted"/>
<name>A0A1V5SJP7_9BACT</name>
<feature type="domain" description="Mannitol dehydrogenase N-terminal" evidence="3">
    <location>
        <begin position="7"/>
        <end position="207"/>
    </location>
</feature>
<dbReference type="InterPro" id="IPR036291">
    <property type="entry name" value="NAD(P)-bd_dom_sf"/>
</dbReference>
<reference evidence="5" key="1">
    <citation type="submission" date="2017-02" db="EMBL/GenBank/DDBJ databases">
        <title>Delving into the versatile metabolic prowess of the omnipresent phylum Bacteroidetes.</title>
        <authorList>
            <person name="Nobu M.K."/>
            <person name="Mei R."/>
            <person name="Narihiro T."/>
            <person name="Kuroda K."/>
            <person name="Liu W.-T."/>
        </authorList>
    </citation>
    <scope>NUCLEOTIDE SEQUENCE</scope>
    <source>
        <strain evidence="5">ADurb.Bin276</strain>
    </source>
</reference>
<keyword evidence="2" id="KW-0520">NAD</keyword>
<feature type="domain" description="Mannitol dehydrogenase C-terminal" evidence="4">
    <location>
        <begin position="219"/>
        <end position="368"/>
    </location>
</feature>
<dbReference type="GO" id="GO:0019592">
    <property type="term" value="P:mannitol catabolic process"/>
    <property type="evidence" value="ECO:0007669"/>
    <property type="project" value="TreeGrafter"/>
</dbReference>
<dbReference type="Pfam" id="PF01232">
    <property type="entry name" value="Mannitol_dh"/>
    <property type="match status" value="1"/>
</dbReference>
<dbReference type="PANTHER" id="PTHR30524">
    <property type="entry name" value="MANNITOL-1-PHOSPHATE 5-DEHYDROGENASE"/>
    <property type="match status" value="1"/>
</dbReference>
<organism evidence="5">
    <name type="scientific">Candidatus Atribacter allofermentans</name>
    <dbReference type="NCBI Taxonomy" id="1852833"/>
    <lineage>
        <taxon>Bacteria</taxon>
        <taxon>Pseudomonadati</taxon>
        <taxon>Atribacterota</taxon>
        <taxon>Atribacteria</taxon>
        <taxon>Atribacterales</taxon>
        <taxon>Atribacteraceae</taxon>
        <taxon>Atribacter</taxon>
    </lineage>
</organism>
<dbReference type="GO" id="GO:0008926">
    <property type="term" value="F:mannitol-1-phosphate 5-dehydrogenase activity"/>
    <property type="evidence" value="ECO:0007669"/>
    <property type="project" value="UniProtKB-EC"/>
</dbReference>
<dbReference type="Gene3D" id="3.40.50.720">
    <property type="entry name" value="NAD(P)-binding Rossmann-like Domain"/>
    <property type="match status" value="1"/>
</dbReference>
<dbReference type="InterPro" id="IPR010181">
    <property type="entry name" value="CGCAxxGCC_motif"/>
</dbReference>
<sequence>MSNQLKNILIWGAGKIGRGFIADLFNKAEYNLVFVDSNRELIHQLNTQQQYTIINLPSLDEKEEVIIKDFQAFHTDEKDQIFQKLKECSILSLVVFPSAFEQVAKDISAIIERRSREKIDRSLDILMSTNICQPSEQFKHYLFKELSDAGKDYFNRYIGLVDTLIIRMGIEPTPEMREKDPMIILTNGYPELTLDRPAFKGEPPQFKGLLYTTNMAHEEKRKMYTYNTIHAVYAYLGKQRGYQYIIESIQDEEIQQMAVEGLKESSRALQKEFGYSDEEMKEWNNRVLKNMANPILKDKIDRVGADPIRKLKKEDRLIGPALMCIRNGILPYFLAKTAAAALLFTVEDDPATTIIQKFLRSHPIKEAVREFCQLDREVELIQLIAEQYQKFLNKISLKEDFYKIKKLKDCYEIGFEYEKNYRGCAQCLISTIFKFTGKNNNSLFQSASGLSGGMALCGDGACGGYSGGIMIMGSFIGRRFEMLEVNGDKEAQSQAYQMAQRLHDKFIETYGSVICADIHKQIFGKSFCLRSKEVRKEFEEAGAHLDKCTTVVAMAASWVADILSDEGFL</sequence>
<evidence type="ECO:0000313" key="5">
    <source>
        <dbReference type="EMBL" id="OQA54728.1"/>
    </source>
</evidence>
<protein>
    <submittedName>
        <fullName evidence="5">Mannitol-1-phosphate 5-dehydrogenase</fullName>
        <ecNumber evidence="5">1.1.1.17</ecNumber>
    </submittedName>
</protein>
<dbReference type="PANTHER" id="PTHR30524:SF0">
    <property type="entry name" value="ALTRONATE OXIDOREDUCTASE-RELATED"/>
    <property type="match status" value="1"/>
</dbReference>
<dbReference type="Proteomes" id="UP000485569">
    <property type="component" value="Unassembled WGS sequence"/>
</dbReference>
<dbReference type="Pfam" id="PF09719">
    <property type="entry name" value="C_GCAxxG_C_C"/>
    <property type="match status" value="1"/>
</dbReference>
<dbReference type="SUPFAM" id="SSF51735">
    <property type="entry name" value="NAD(P)-binding Rossmann-fold domains"/>
    <property type="match status" value="1"/>
</dbReference>
<dbReference type="EC" id="1.1.1.17" evidence="5"/>
<evidence type="ECO:0000256" key="2">
    <source>
        <dbReference type="ARBA" id="ARBA00023027"/>
    </source>
</evidence>
<dbReference type="Pfam" id="PF08125">
    <property type="entry name" value="Mannitol_dh_C"/>
    <property type="match status" value="1"/>
</dbReference>
<dbReference type="InterPro" id="IPR008927">
    <property type="entry name" value="6-PGluconate_DH-like_C_sf"/>
</dbReference>
<gene>
    <name evidence="5" type="primary">mtlD_3</name>
    <name evidence="5" type="ORF">BWY41_01932</name>
</gene>
<evidence type="ECO:0000259" key="3">
    <source>
        <dbReference type="Pfam" id="PF01232"/>
    </source>
</evidence>
<dbReference type="AlphaFoldDB" id="A0A1V5SJP7"/>
<accession>A0A1V5SJP7</accession>
<keyword evidence="1 5" id="KW-0560">Oxidoreductase</keyword>
<comment type="caution">
    <text evidence="5">The sequence shown here is derived from an EMBL/GenBank/DDBJ whole genome shotgun (WGS) entry which is preliminary data.</text>
</comment>
<dbReference type="InterPro" id="IPR013131">
    <property type="entry name" value="Mannitol_DH_N"/>
</dbReference>
<evidence type="ECO:0000256" key="1">
    <source>
        <dbReference type="ARBA" id="ARBA00023002"/>
    </source>
</evidence>
<dbReference type="Gene3D" id="1.10.1040.10">
    <property type="entry name" value="N-(1-d-carboxylethyl)-l-norvaline Dehydrogenase, domain 2"/>
    <property type="match status" value="1"/>
</dbReference>
<dbReference type="SUPFAM" id="SSF48179">
    <property type="entry name" value="6-phosphogluconate dehydrogenase C-terminal domain-like"/>
    <property type="match status" value="1"/>
</dbReference>